<comment type="caution">
    <text evidence="15">The sequence shown here is derived from an EMBL/GenBank/DDBJ whole genome shotgun (WGS) entry which is preliminary data.</text>
</comment>
<feature type="transmembrane region" description="Helical" evidence="13">
    <location>
        <begin position="142"/>
        <end position="163"/>
    </location>
</feature>
<evidence type="ECO:0000256" key="11">
    <source>
        <dbReference type="SAM" id="Coils"/>
    </source>
</evidence>
<name>A0AAD1UJ24_EUPCR</name>
<evidence type="ECO:0000256" key="3">
    <source>
        <dbReference type="ARBA" id="ARBA00022538"/>
    </source>
</evidence>
<protein>
    <recommendedName>
        <fullName evidence="14">Ion transport domain-containing protein</fullName>
    </recommendedName>
</protein>
<dbReference type="PANTHER" id="PTHR10027:SF10">
    <property type="entry name" value="SLOWPOKE 2, ISOFORM D"/>
    <property type="match status" value="1"/>
</dbReference>
<dbReference type="Gene3D" id="1.10.287.70">
    <property type="match status" value="1"/>
</dbReference>
<evidence type="ECO:0000256" key="13">
    <source>
        <dbReference type="SAM" id="Phobius"/>
    </source>
</evidence>
<keyword evidence="11" id="KW-0175">Coiled coil</keyword>
<keyword evidence="8" id="KW-0406">Ion transport</keyword>
<keyword evidence="5" id="KW-0631">Potassium channel</keyword>
<dbReference type="InterPro" id="IPR027359">
    <property type="entry name" value="Volt_channel_dom_sf"/>
</dbReference>
<organism evidence="15 16">
    <name type="scientific">Euplotes crassus</name>
    <dbReference type="NCBI Taxonomy" id="5936"/>
    <lineage>
        <taxon>Eukaryota</taxon>
        <taxon>Sar</taxon>
        <taxon>Alveolata</taxon>
        <taxon>Ciliophora</taxon>
        <taxon>Intramacronucleata</taxon>
        <taxon>Spirotrichea</taxon>
        <taxon>Hypotrichia</taxon>
        <taxon>Euplotida</taxon>
        <taxon>Euplotidae</taxon>
        <taxon>Moneuplotes</taxon>
    </lineage>
</organism>
<evidence type="ECO:0000313" key="16">
    <source>
        <dbReference type="Proteomes" id="UP001295684"/>
    </source>
</evidence>
<gene>
    <name evidence="15" type="ORF">ECRASSUSDP1_LOCUS7395</name>
</gene>
<dbReference type="Gene3D" id="3.40.50.720">
    <property type="entry name" value="NAD(P)-binding Rossmann-like Domain"/>
    <property type="match status" value="1"/>
</dbReference>
<evidence type="ECO:0000259" key="14">
    <source>
        <dbReference type="Pfam" id="PF00520"/>
    </source>
</evidence>
<keyword evidence="3" id="KW-0633">Potassium transport</keyword>
<evidence type="ECO:0000256" key="6">
    <source>
        <dbReference type="ARBA" id="ARBA00022958"/>
    </source>
</evidence>
<feature type="transmembrane region" description="Helical" evidence="13">
    <location>
        <begin position="309"/>
        <end position="326"/>
    </location>
</feature>
<evidence type="ECO:0000256" key="7">
    <source>
        <dbReference type="ARBA" id="ARBA00022989"/>
    </source>
</evidence>
<dbReference type="AlphaFoldDB" id="A0AAD1UJ24"/>
<dbReference type="InterPro" id="IPR047871">
    <property type="entry name" value="K_chnl_Slo-like"/>
</dbReference>
<evidence type="ECO:0000256" key="12">
    <source>
        <dbReference type="SAM" id="MobiDB-lite"/>
    </source>
</evidence>
<dbReference type="Pfam" id="PF00520">
    <property type="entry name" value="Ion_trans"/>
    <property type="match status" value="1"/>
</dbReference>
<evidence type="ECO:0000256" key="4">
    <source>
        <dbReference type="ARBA" id="ARBA00022692"/>
    </source>
</evidence>
<feature type="compositionally biased region" description="Basic and acidic residues" evidence="12">
    <location>
        <begin position="753"/>
        <end position="767"/>
    </location>
</feature>
<feature type="region of interest" description="Disordered" evidence="12">
    <location>
        <begin position="738"/>
        <end position="767"/>
    </location>
</feature>
<feature type="transmembrane region" description="Helical" evidence="13">
    <location>
        <begin position="105"/>
        <end position="130"/>
    </location>
</feature>
<sequence>MKSCTRTKSHQIRRIRLILESGTNRILPNMDDSLNLKSDKVSLPDEERLDYLTKKSNNRSNFDFKNNKSKTGTKVIRNVRNQEMYRKKLMKRKNEIIKESNKHEIVWVCLQLFIAIFQALINVFACFLFIFETYSSSNTVDIIGLTIGIYFTIEMAITFYYHSKPKYLYFRKNEFWIDFLTVVPEYLGLLSFIGTFNVGFLRILRVFKIMRIVKFTKTFQKLQVGRRNNEMRPLEEVLQRKLNKDLLVMVITMFAILFISTGVSLFMQDSTSNSTTEEMKFVDGFYFMLTTGYVIGYGDILFEKGSLRIILALIIVVMLLITSNQISKIVSSIRESDKYDIKYNLRSHTIIFSNKLAEISSFILHYLAHNPDEKILIVDDISMESRMKKLTEFDFFEGRVYFLSTRTGINTKIITKSCAKKAKRIFFISSPFLHNLEGQDNQASFEEAYLRNRGVKCEIYVQLVVQNEQFLVNMNAKKRMRIETMASENESDDSSEKDAMETYHPVKKENKVSPEIIPMTKALCYSKFKYKLFSKATFEPGYIPLLACFLVENPVPVIKTEGSFHDNFCDEYYASLSYNFYVCEIPYVLENMVFEEAVKRIQLLEQHEHFRSEQIKFRMIGLVETNEITHAEEFLYAPFGRIIRDSALDIGNDNLEQGYYPTKVRGMFMANNPKIRNLLKEKTEADKMLREMQKAIKMNEHLTERMYGFSNSHIEKSLGYSNLEKIFAAGRKEGSVRINSSIQNSAKTRKKSQWKDQPKDLEEESKLSLGRGDNEDVKQKILHCIIPTIFKKFSWQRSLKDNVIWSEQDMAKIKKHIAILNYEEGLEYYVKSIREMTEIPIVICDPSSSSDGIRKLYKKYDGIFQFIGNPKVVNTLSIVVREAQHVIICSPSQLSSEMVDMDAVVIANYIEEWFPNVPYCVNLKNEQSVKLVENTIFQNNNLDLTNVYSTSFMNGKVLNSYLLLNIGSIMCNNPHCFKFISDMIDSRPDSNQLMTLQVKNSILEGRKYGEVYSSLMSEHSPVKILPIGILTFSRFFKLDFLGNMLEDLKNDEYHQSKGWENDQQDSDSQDPHAKEAENIKIPPISVVMLNPAQEYVLHADDILYGFGTIKKEDIAEFYKLEEFINDDTYETIEMIREREKEKAEVNRAKFIRKHNVKLIMEVLRDRVKNYSE</sequence>
<feature type="transmembrane region" description="Helical" evidence="13">
    <location>
        <begin position="183"/>
        <end position="204"/>
    </location>
</feature>
<evidence type="ECO:0000256" key="1">
    <source>
        <dbReference type="ARBA" id="ARBA00004141"/>
    </source>
</evidence>
<evidence type="ECO:0000256" key="8">
    <source>
        <dbReference type="ARBA" id="ARBA00023065"/>
    </source>
</evidence>
<dbReference type="Proteomes" id="UP001295684">
    <property type="component" value="Unassembled WGS sequence"/>
</dbReference>
<evidence type="ECO:0000256" key="10">
    <source>
        <dbReference type="ARBA" id="ARBA00023303"/>
    </source>
</evidence>
<comment type="subcellular location">
    <subcellularLocation>
        <location evidence="1">Membrane</location>
        <topology evidence="1">Multi-pass membrane protein</topology>
    </subcellularLocation>
</comment>
<dbReference type="GO" id="GO:0016020">
    <property type="term" value="C:membrane"/>
    <property type="evidence" value="ECO:0007669"/>
    <property type="project" value="UniProtKB-SubCell"/>
</dbReference>
<feature type="domain" description="Ion transport" evidence="14">
    <location>
        <begin position="113"/>
        <end position="326"/>
    </location>
</feature>
<keyword evidence="16" id="KW-1185">Reference proteome</keyword>
<evidence type="ECO:0000256" key="5">
    <source>
        <dbReference type="ARBA" id="ARBA00022826"/>
    </source>
</evidence>
<dbReference type="SUPFAM" id="SSF81324">
    <property type="entry name" value="Voltage-gated potassium channels"/>
    <property type="match status" value="1"/>
</dbReference>
<feature type="transmembrane region" description="Helical" evidence="13">
    <location>
        <begin position="285"/>
        <end position="302"/>
    </location>
</feature>
<feature type="transmembrane region" description="Helical" evidence="13">
    <location>
        <begin position="246"/>
        <end position="265"/>
    </location>
</feature>
<dbReference type="PANTHER" id="PTHR10027">
    <property type="entry name" value="CALCIUM-ACTIVATED POTASSIUM CHANNEL ALPHA CHAIN"/>
    <property type="match status" value="1"/>
</dbReference>
<proteinExistence type="predicted"/>
<keyword evidence="4 13" id="KW-0812">Transmembrane</keyword>
<dbReference type="Gene3D" id="1.20.120.350">
    <property type="entry name" value="Voltage-gated potassium channels. Chain C"/>
    <property type="match status" value="1"/>
</dbReference>
<evidence type="ECO:0000313" key="15">
    <source>
        <dbReference type="EMBL" id="CAI2366124.1"/>
    </source>
</evidence>
<evidence type="ECO:0000256" key="9">
    <source>
        <dbReference type="ARBA" id="ARBA00023136"/>
    </source>
</evidence>
<feature type="coiled-coil region" evidence="11">
    <location>
        <begin position="675"/>
        <end position="705"/>
    </location>
</feature>
<dbReference type="InterPro" id="IPR005821">
    <property type="entry name" value="Ion_trans_dom"/>
</dbReference>
<accession>A0AAD1UJ24</accession>
<dbReference type="EMBL" id="CAMPGE010007199">
    <property type="protein sequence ID" value="CAI2366124.1"/>
    <property type="molecule type" value="Genomic_DNA"/>
</dbReference>
<keyword evidence="10" id="KW-0407">Ion channel</keyword>
<dbReference type="GO" id="GO:0005267">
    <property type="term" value="F:potassium channel activity"/>
    <property type="evidence" value="ECO:0007669"/>
    <property type="project" value="UniProtKB-KW"/>
</dbReference>
<keyword evidence="9 13" id="KW-0472">Membrane</keyword>
<reference evidence="15" key="1">
    <citation type="submission" date="2023-07" db="EMBL/GenBank/DDBJ databases">
        <authorList>
            <consortium name="AG Swart"/>
            <person name="Singh M."/>
            <person name="Singh A."/>
            <person name="Seah K."/>
            <person name="Emmerich C."/>
        </authorList>
    </citation>
    <scope>NUCLEOTIDE SEQUENCE</scope>
    <source>
        <strain evidence="15">DP1</strain>
    </source>
</reference>
<keyword evidence="2" id="KW-0813">Transport</keyword>
<evidence type="ECO:0000256" key="2">
    <source>
        <dbReference type="ARBA" id="ARBA00022448"/>
    </source>
</evidence>
<keyword evidence="7 13" id="KW-1133">Transmembrane helix</keyword>
<keyword evidence="6" id="KW-0630">Potassium</keyword>